<dbReference type="SUPFAM" id="SSF55729">
    <property type="entry name" value="Acyl-CoA N-acyltransferases (Nat)"/>
    <property type="match status" value="1"/>
</dbReference>
<dbReference type="InterPro" id="IPR016181">
    <property type="entry name" value="Acyl_CoA_acyltransferase"/>
</dbReference>
<gene>
    <name evidence="3" type="ORF">C8A04DRAFT_15387</name>
</gene>
<reference evidence="3" key="1">
    <citation type="journal article" date="2023" name="Mol. Phylogenet. Evol.">
        <title>Genome-scale phylogeny and comparative genomics of the fungal order Sordariales.</title>
        <authorList>
            <person name="Hensen N."/>
            <person name="Bonometti L."/>
            <person name="Westerberg I."/>
            <person name="Brannstrom I.O."/>
            <person name="Guillou S."/>
            <person name="Cros-Aarteil S."/>
            <person name="Calhoun S."/>
            <person name="Haridas S."/>
            <person name="Kuo A."/>
            <person name="Mondo S."/>
            <person name="Pangilinan J."/>
            <person name="Riley R."/>
            <person name="LaButti K."/>
            <person name="Andreopoulos B."/>
            <person name="Lipzen A."/>
            <person name="Chen C."/>
            <person name="Yan M."/>
            <person name="Daum C."/>
            <person name="Ng V."/>
            <person name="Clum A."/>
            <person name="Steindorff A."/>
            <person name="Ohm R.A."/>
            <person name="Martin F."/>
            <person name="Silar P."/>
            <person name="Natvig D.O."/>
            <person name="Lalanne C."/>
            <person name="Gautier V."/>
            <person name="Ament-Velasquez S.L."/>
            <person name="Kruys A."/>
            <person name="Hutchinson M.I."/>
            <person name="Powell A.J."/>
            <person name="Barry K."/>
            <person name="Miller A.N."/>
            <person name="Grigoriev I.V."/>
            <person name="Debuchy R."/>
            <person name="Gladieux P."/>
            <person name="Hiltunen Thoren M."/>
            <person name="Johannesson H."/>
        </authorList>
    </citation>
    <scope>NUCLEOTIDE SEQUENCE</scope>
    <source>
        <strain evidence="3">CBS 141.50</strain>
    </source>
</reference>
<dbReference type="Gene3D" id="3.40.630.30">
    <property type="match status" value="1"/>
</dbReference>
<accession>A0AAN6UVH2</accession>
<evidence type="ECO:0000313" key="4">
    <source>
        <dbReference type="Proteomes" id="UP001302676"/>
    </source>
</evidence>
<evidence type="ECO:0000313" key="3">
    <source>
        <dbReference type="EMBL" id="KAK4139962.1"/>
    </source>
</evidence>
<dbReference type="Proteomes" id="UP001302676">
    <property type="component" value="Unassembled WGS sequence"/>
</dbReference>
<dbReference type="CDD" id="cd04301">
    <property type="entry name" value="NAT_SF"/>
    <property type="match status" value="1"/>
</dbReference>
<dbReference type="EMBL" id="MU853644">
    <property type="protein sequence ID" value="KAK4139962.1"/>
    <property type="molecule type" value="Genomic_DNA"/>
</dbReference>
<name>A0AAN6UVH2_9PEZI</name>
<proteinExistence type="predicted"/>
<dbReference type="PROSITE" id="PS51186">
    <property type="entry name" value="GNAT"/>
    <property type="match status" value="1"/>
</dbReference>
<dbReference type="PANTHER" id="PTHR42791:SF2">
    <property type="entry name" value="N-ACETYLTRANSFERASE DOMAIN-CONTAINING PROTEIN"/>
    <property type="match status" value="1"/>
</dbReference>
<organism evidence="3 4">
    <name type="scientific">Dichotomopilus funicola</name>
    <dbReference type="NCBI Taxonomy" id="1934379"/>
    <lineage>
        <taxon>Eukaryota</taxon>
        <taxon>Fungi</taxon>
        <taxon>Dikarya</taxon>
        <taxon>Ascomycota</taxon>
        <taxon>Pezizomycotina</taxon>
        <taxon>Sordariomycetes</taxon>
        <taxon>Sordariomycetidae</taxon>
        <taxon>Sordariales</taxon>
        <taxon>Chaetomiaceae</taxon>
        <taxon>Dichotomopilus</taxon>
    </lineage>
</organism>
<comment type="caution">
    <text evidence="3">The sequence shown here is derived from an EMBL/GenBank/DDBJ whole genome shotgun (WGS) entry which is preliminary data.</text>
</comment>
<dbReference type="GO" id="GO:0016747">
    <property type="term" value="F:acyltransferase activity, transferring groups other than amino-acyl groups"/>
    <property type="evidence" value="ECO:0007669"/>
    <property type="project" value="InterPro"/>
</dbReference>
<dbReference type="AlphaFoldDB" id="A0AAN6UVH2"/>
<dbReference type="InterPro" id="IPR000182">
    <property type="entry name" value="GNAT_dom"/>
</dbReference>
<dbReference type="RefSeq" id="XP_062633333.1">
    <property type="nucleotide sequence ID" value="XM_062778468.1"/>
</dbReference>
<dbReference type="Pfam" id="PF00583">
    <property type="entry name" value="Acetyltransf_1"/>
    <property type="match status" value="1"/>
</dbReference>
<dbReference type="InterPro" id="IPR052523">
    <property type="entry name" value="Trichothecene_AcTrans"/>
</dbReference>
<reference evidence="3" key="2">
    <citation type="submission" date="2023-05" db="EMBL/GenBank/DDBJ databases">
        <authorList>
            <consortium name="Lawrence Berkeley National Laboratory"/>
            <person name="Steindorff A."/>
            <person name="Hensen N."/>
            <person name="Bonometti L."/>
            <person name="Westerberg I."/>
            <person name="Brannstrom I.O."/>
            <person name="Guillou S."/>
            <person name="Cros-Aarteil S."/>
            <person name="Calhoun S."/>
            <person name="Haridas S."/>
            <person name="Kuo A."/>
            <person name="Mondo S."/>
            <person name="Pangilinan J."/>
            <person name="Riley R."/>
            <person name="Labutti K."/>
            <person name="Andreopoulos B."/>
            <person name="Lipzen A."/>
            <person name="Chen C."/>
            <person name="Yanf M."/>
            <person name="Daum C."/>
            <person name="Ng V."/>
            <person name="Clum A."/>
            <person name="Ohm R."/>
            <person name="Martin F."/>
            <person name="Silar P."/>
            <person name="Natvig D."/>
            <person name="Lalanne C."/>
            <person name="Gautier V."/>
            <person name="Ament-Velasquez S.L."/>
            <person name="Kruys A."/>
            <person name="Hutchinson M.I."/>
            <person name="Powell A.J."/>
            <person name="Barry K."/>
            <person name="Miller A.N."/>
            <person name="Grigoriev I.V."/>
            <person name="Debuchy R."/>
            <person name="Gladieux P."/>
            <person name="Thoren M.H."/>
            <person name="Johannesson H."/>
        </authorList>
    </citation>
    <scope>NUCLEOTIDE SEQUENCE</scope>
    <source>
        <strain evidence="3">CBS 141.50</strain>
    </source>
</reference>
<sequence length="224" mass="24610">MPLVLRPAKEEDSLRIGYIGADAFRDTVSRALFPPRMYDKSETGDPRQDEAQWRGLRNAGRMKSGKITHVIVDIPEDGSSGEEIVGMAQWEPPSQGSDAAPDASTETQQDVPPGSLDQEELAKLMKLIDEISIDILGPQGHSNIYYLMVLAVDPAHQRRGVGKMLIRRGLELAAEAGKDAFLIATLEGRGLYRSVGFRDVGKPLDLANTPHYPMLWKYPGSNPS</sequence>
<keyword evidence="4" id="KW-1185">Reference proteome</keyword>
<dbReference type="GeneID" id="87815081"/>
<evidence type="ECO:0000256" key="1">
    <source>
        <dbReference type="SAM" id="MobiDB-lite"/>
    </source>
</evidence>
<dbReference type="PANTHER" id="PTHR42791">
    <property type="entry name" value="GNAT FAMILY ACETYLTRANSFERASE"/>
    <property type="match status" value="1"/>
</dbReference>
<feature type="region of interest" description="Disordered" evidence="1">
    <location>
        <begin position="90"/>
        <end position="115"/>
    </location>
</feature>
<feature type="domain" description="N-acetyltransferase" evidence="2">
    <location>
        <begin position="72"/>
        <end position="219"/>
    </location>
</feature>
<evidence type="ECO:0000259" key="2">
    <source>
        <dbReference type="PROSITE" id="PS51186"/>
    </source>
</evidence>
<protein>
    <submittedName>
        <fullName evidence="3">Puromycin N-acetyltransferase</fullName>
    </submittedName>
</protein>